<keyword evidence="2" id="KW-1185">Reference proteome</keyword>
<sequence length="76" mass="8894">MKQKLTISALGTVRKNKRRSKHELIRRDISRKRSHISITSERCNLRDQKAHQSSTKSYDSSGWLELAYHVQMPTLT</sequence>
<proteinExistence type="predicted"/>
<name>A0A0P1AX57_PLAHL</name>
<dbReference type="EMBL" id="CCYD01002371">
    <property type="protein sequence ID" value="CEG47029.1"/>
    <property type="molecule type" value="Genomic_DNA"/>
</dbReference>
<dbReference type="AlphaFoldDB" id="A0A0P1AX57"/>
<dbReference type="RefSeq" id="XP_024583398.1">
    <property type="nucleotide sequence ID" value="XM_024717951.1"/>
</dbReference>
<evidence type="ECO:0000313" key="1">
    <source>
        <dbReference type="EMBL" id="CEG47029.1"/>
    </source>
</evidence>
<organism evidence="1 2">
    <name type="scientific">Plasmopara halstedii</name>
    <name type="common">Downy mildew of sunflower</name>
    <dbReference type="NCBI Taxonomy" id="4781"/>
    <lineage>
        <taxon>Eukaryota</taxon>
        <taxon>Sar</taxon>
        <taxon>Stramenopiles</taxon>
        <taxon>Oomycota</taxon>
        <taxon>Peronosporomycetes</taxon>
        <taxon>Peronosporales</taxon>
        <taxon>Peronosporaceae</taxon>
        <taxon>Plasmopara</taxon>
    </lineage>
</organism>
<evidence type="ECO:0000313" key="2">
    <source>
        <dbReference type="Proteomes" id="UP000054928"/>
    </source>
</evidence>
<protein>
    <submittedName>
        <fullName evidence="1">Uncharacterized protein</fullName>
    </submittedName>
</protein>
<dbReference type="Proteomes" id="UP000054928">
    <property type="component" value="Unassembled WGS sequence"/>
</dbReference>
<dbReference type="GeneID" id="36398748"/>
<accession>A0A0P1AX57</accession>
<reference evidence="2" key="1">
    <citation type="submission" date="2014-09" db="EMBL/GenBank/DDBJ databases">
        <authorList>
            <person name="Sharma Rahul"/>
            <person name="Thines Marco"/>
        </authorList>
    </citation>
    <scope>NUCLEOTIDE SEQUENCE [LARGE SCALE GENOMIC DNA]</scope>
</reference>